<dbReference type="EMBL" id="KV417276">
    <property type="protein sequence ID" value="KZO98421.1"/>
    <property type="molecule type" value="Genomic_DNA"/>
</dbReference>
<keyword evidence="2" id="KW-1185">Reference proteome</keyword>
<reference evidence="1 2" key="1">
    <citation type="journal article" date="2016" name="Mol. Biol. Evol.">
        <title>Comparative Genomics of Early-Diverging Mushroom-Forming Fungi Provides Insights into the Origins of Lignocellulose Decay Capabilities.</title>
        <authorList>
            <person name="Nagy L.G."/>
            <person name="Riley R."/>
            <person name="Tritt A."/>
            <person name="Adam C."/>
            <person name="Daum C."/>
            <person name="Floudas D."/>
            <person name="Sun H."/>
            <person name="Yadav J.S."/>
            <person name="Pangilinan J."/>
            <person name="Larsson K.H."/>
            <person name="Matsuura K."/>
            <person name="Barry K."/>
            <person name="Labutti K."/>
            <person name="Kuo R."/>
            <person name="Ohm R.A."/>
            <person name="Bhattacharya S.S."/>
            <person name="Shirouzu T."/>
            <person name="Yoshinaga Y."/>
            <person name="Martin F.M."/>
            <person name="Grigoriev I.V."/>
            <person name="Hibbett D.S."/>
        </authorList>
    </citation>
    <scope>NUCLEOTIDE SEQUENCE [LARGE SCALE GENOMIC DNA]</scope>
    <source>
        <strain evidence="1 2">TUFC12733</strain>
    </source>
</reference>
<accession>A0A167P4X5</accession>
<dbReference type="AlphaFoldDB" id="A0A167P4X5"/>
<name>A0A167P4X5_CALVF</name>
<proteinExistence type="predicted"/>
<evidence type="ECO:0000313" key="1">
    <source>
        <dbReference type="EMBL" id="KZO98421.1"/>
    </source>
</evidence>
<sequence>MFPPIKLLKNGVKATAQAEPMLPAGPEVMPVTAQSLTSLCTSLPQSPTAKHPYGYEIISATCKYLLAKKARPEVGILNMAEPQTGEVDVKAEVASTGHPRKSAIQRTVSHKGAVQYLRRLSQEQEHREKLQALGSLAEGQAVDGAVVVDRRISRKAAIASLRQTAREQTEHAEVMDLFFLGYARPAEEITTDVKELSHANMCVLMQVLMEEKERIEAIEQIMKELEPICFEDVENMDIEDMDEEEVIVDLSKC</sequence>
<dbReference type="Proteomes" id="UP000076738">
    <property type="component" value="Unassembled WGS sequence"/>
</dbReference>
<organism evidence="1 2">
    <name type="scientific">Calocera viscosa (strain TUFC12733)</name>
    <dbReference type="NCBI Taxonomy" id="1330018"/>
    <lineage>
        <taxon>Eukaryota</taxon>
        <taxon>Fungi</taxon>
        <taxon>Dikarya</taxon>
        <taxon>Basidiomycota</taxon>
        <taxon>Agaricomycotina</taxon>
        <taxon>Dacrymycetes</taxon>
        <taxon>Dacrymycetales</taxon>
        <taxon>Dacrymycetaceae</taxon>
        <taxon>Calocera</taxon>
    </lineage>
</organism>
<evidence type="ECO:0000313" key="2">
    <source>
        <dbReference type="Proteomes" id="UP000076738"/>
    </source>
</evidence>
<gene>
    <name evidence="1" type="ORF">CALVIDRAFT_596939</name>
</gene>
<protein>
    <submittedName>
        <fullName evidence="1">Uncharacterized protein</fullName>
    </submittedName>
</protein>